<evidence type="ECO:0000313" key="4">
    <source>
        <dbReference type="EMBL" id="KAK3234065.1"/>
    </source>
</evidence>
<feature type="compositionally biased region" description="Basic and acidic residues" evidence="1">
    <location>
        <begin position="1266"/>
        <end position="1280"/>
    </location>
</feature>
<feature type="region of interest" description="Disordered" evidence="1">
    <location>
        <begin position="431"/>
        <end position="524"/>
    </location>
</feature>
<feature type="compositionally biased region" description="Low complexity" evidence="1">
    <location>
        <begin position="1148"/>
        <end position="1174"/>
    </location>
</feature>
<feature type="compositionally biased region" description="Pro residues" evidence="1">
    <location>
        <begin position="1374"/>
        <end position="1383"/>
    </location>
</feature>
<keyword evidence="5" id="KW-1185">Reference proteome</keyword>
<comment type="caution">
    <text evidence="4">The sequence shown here is derived from an EMBL/GenBank/DDBJ whole genome shotgun (WGS) entry which is preliminary data.</text>
</comment>
<evidence type="ECO:0000256" key="2">
    <source>
        <dbReference type="SAM" id="SignalP"/>
    </source>
</evidence>
<keyword evidence="2" id="KW-0732">Signal</keyword>
<dbReference type="PANTHER" id="PTHR11319:SF35">
    <property type="entry name" value="OUTER MEMBRANE PROTEIN PMPC-RELATED"/>
    <property type="match status" value="1"/>
</dbReference>
<dbReference type="SUPFAM" id="SSF51126">
    <property type="entry name" value="Pectin lyase-like"/>
    <property type="match status" value="1"/>
</dbReference>
<dbReference type="Pfam" id="PF13229">
    <property type="entry name" value="Beta_helix"/>
    <property type="match status" value="1"/>
</dbReference>
<feature type="compositionally biased region" description="Low complexity" evidence="1">
    <location>
        <begin position="440"/>
        <end position="450"/>
    </location>
</feature>
<protein>
    <recommendedName>
        <fullName evidence="3">Right handed beta helix domain-containing protein</fullName>
    </recommendedName>
</protein>
<feature type="compositionally biased region" description="Polar residues" evidence="1">
    <location>
        <begin position="1546"/>
        <end position="1563"/>
    </location>
</feature>
<dbReference type="InterPro" id="IPR011050">
    <property type="entry name" value="Pectin_lyase_fold/virulence"/>
</dbReference>
<feature type="compositionally biased region" description="Low complexity" evidence="1">
    <location>
        <begin position="915"/>
        <end position="927"/>
    </location>
</feature>
<evidence type="ECO:0000256" key="1">
    <source>
        <dbReference type="SAM" id="MobiDB-lite"/>
    </source>
</evidence>
<feature type="compositionally biased region" description="Basic and acidic residues" evidence="1">
    <location>
        <begin position="1346"/>
        <end position="1356"/>
    </location>
</feature>
<feature type="compositionally biased region" description="Polar residues" evidence="1">
    <location>
        <begin position="331"/>
        <end position="351"/>
    </location>
</feature>
<feature type="compositionally biased region" description="Basic and acidic residues" evidence="1">
    <location>
        <begin position="465"/>
        <end position="475"/>
    </location>
</feature>
<reference evidence="4 5" key="1">
    <citation type="journal article" date="2015" name="Genome Biol. Evol.">
        <title>Comparative Genomics of a Bacterivorous Green Alga Reveals Evolutionary Causalities and Consequences of Phago-Mixotrophic Mode of Nutrition.</title>
        <authorList>
            <person name="Burns J.A."/>
            <person name="Paasch A."/>
            <person name="Narechania A."/>
            <person name="Kim E."/>
        </authorList>
    </citation>
    <scope>NUCLEOTIDE SEQUENCE [LARGE SCALE GENOMIC DNA]</scope>
    <source>
        <strain evidence="4 5">PLY_AMNH</strain>
    </source>
</reference>
<evidence type="ECO:0000313" key="5">
    <source>
        <dbReference type="Proteomes" id="UP001190700"/>
    </source>
</evidence>
<feature type="compositionally biased region" description="Basic and acidic residues" evidence="1">
    <location>
        <begin position="629"/>
        <end position="640"/>
    </location>
</feature>
<organism evidence="4 5">
    <name type="scientific">Cymbomonas tetramitiformis</name>
    <dbReference type="NCBI Taxonomy" id="36881"/>
    <lineage>
        <taxon>Eukaryota</taxon>
        <taxon>Viridiplantae</taxon>
        <taxon>Chlorophyta</taxon>
        <taxon>Pyramimonadophyceae</taxon>
        <taxon>Pyramimonadales</taxon>
        <taxon>Pyramimonadaceae</taxon>
        <taxon>Cymbomonas</taxon>
    </lineage>
</organism>
<feature type="chain" id="PRO_5042110797" description="Right handed beta helix domain-containing protein" evidence="2">
    <location>
        <begin position="31"/>
        <end position="1718"/>
    </location>
</feature>
<accession>A0AAE0BDW8</accession>
<dbReference type="EMBL" id="LGRX02035564">
    <property type="protein sequence ID" value="KAK3234065.1"/>
    <property type="molecule type" value="Genomic_DNA"/>
</dbReference>
<feature type="compositionally biased region" description="Low complexity" evidence="1">
    <location>
        <begin position="1458"/>
        <end position="1468"/>
    </location>
</feature>
<feature type="compositionally biased region" description="Low complexity" evidence="1">
    <location>
        <begin position="356"/>
        <end position="366"/>
    </location>
</feature>
<feature type="compositionally biased region" description="Pro residues" evidence="1">
    <location>
        <begin position="878"/>
        <end position="887"/>
    </location>
</feature>
<feature type="compositionally biased region" description="Low complexity" evidence="1">
    <location>
        <begin position="1220"/>
        <end position="1229"/>
    </location>
</feature>
<feature type="region of interest" description="Disordered" evidence="1">
    <location>
        <begin position="308"/>
        <end position="366"/>
    </location>
</feature>
<feature type="compositionally biased region" description="Basic and acidic residues" evidence="1">
    <location>
        <begin position="494"/>
        <end position="505"/>
    </location>
</feature>
<gene>
    <name evidence="4" type="ORF">CYMTET_55668</name>
</gene>
<sequence>MRSSVVRRRRADLLVVFAFALSAWLQPSAGSHEYEVSTADELWNALKGPDSTSILLISNISLPATWPKNGIPITDRRWVRGDQVACLGRCNINIGGSIDEPRRFAHVHSGGYFEGDSLRVTSAYANLVSQLEGGTVGGVVYVARHSEVKFANCAFEANNMVSGWGGSVYVESGLGTFEHCMFRSSYALRGGAVRMRGETGASSYATFSDCFFEQNSAEYGGAVDVGYKSMASFQNCTFYANTAGNMGGAIFLEYSQAMFVNSTFTENMAELQGEDAYLRSSVAGVYPPLEENATLLWGGLDESTINHLPGSYQLPPIPEPAPPSPPHARPTVSTSDHPPQISRTTHPTSQAPPSLPTTLSMSSRPSQDFKGLWEDAKTYGTNLPPYVMYAGAALGALLFGSLLFCLHRTRVKAHRAAAAAWKERWRQKGEGWSAMHDSADNSGDSGSGSSSEEDEESAFATAVRVRREAQERAAAEARSTFGGRNPATRLQPLDTREQRPTREDPLQQQPSVFGAARQAPAEAPSLRPKSLFEMQLERGLAPARPAPARDLHDAPAFQRGAPLQGEPSPFGRDARDSAAPSVNLWRSPAATTLDPLLDPAERLWRAPSAAQPNPQARLAPLNKANPDPLLERVDKVKRVADPLLDPWAKSGAERLDSRLQGQSGPRLGQRSTGMPSATRTPPNISSIDPLLDSVSDLWGDAPTSFATRRPPATTPPPEPGGASRSPRLQRASSPPPTNKDSEIRWTQRPPLAPAMADHSIFQRTPPHPDTGVLLQQRSPPDASVSRQQPGIFDSVFRRHAPQQASEPIPARQASSASSVDPLLDPMEQAPAPQPHGGLWRGGRAASQANAPLGPHPHGKQPQEPIALNAAAAARRHPPPPPLPPPAPAAAAPARAPSGNSIDPLLDSIATDPSTAGTAAARPKAQAAVPTNGVFQGASARRIPPSATAPTDPGARTPHTQGAGGSPAPSMRDPPRPSHTPNIYVHEAAAPSTSGGAREGPPTPKQGAWQTPSHTDPLLDDVPDAGESPDDYLSSLLGGRPVPAASRLQQQQSPEKVPPHQRSPKQGGSRTPPGRGKDDYLSNLLAGRKGPEADRPQHQHQHQHQQPSKKAPSHQRTTSQAGARTPPAGGKDDYLSNLLAGRTVPAANRQPQQQQQQQSPEKSPSAKSPSRAPPSGSQEPWRGAKTPQHPRADTRSPAGKPPRQPHTPNVYIHEAPKAPADRGGAGAAAKQTPLHEDPLLEDVEPDDADNKDDYLMSLLGTRGSNSHRSEQKAPPPRERRQQQQQQSPEKVPPHQRSPKQGGSRTPPGRGKDDYLSNLLAGRKGPEADRPQHQHQHQQRSPEIGRPPPREDAKKASDDFLSNLLGGKAVPASNRQPPPPPPQQPYPGSQRPQAGGPIQGWSEAGSGPQGPDTSHGAAHSTVSGADHGHGPKHGQGHEQSDDYLSNLLGGEAVPASLRAQGQQQQQQQQQSPPQARPRERGGADAPSDDYLSNLLGGNAVPDSNRPRPQQQQQQQSPPQARPRERGGTDAPSDDYLSNLLGGKAVPDSNHQQQQQHSPEIATTQARAADQVPASQFPALPRARDIYSPPEQDVTQPAQVNVEPPSNTAAEPQPTFGNLSHQDLSRYRDVLTTTLPSRPPTGPQQFTGGAKGLRPYTSGDLFDIPDPVDPLMSPTDDTEEGRPVTGGPGTTNVMPKVEEERPVARNMLIGRFFKTNPFSRK</sequence>
<feature type="compositionally biased region" description="Polar residues" evidence="1">
    <location>
        <begin position="659"/>
        <end position="686"/>
    </location>
</feature>
<feature type="region of interest" description="Disordered" evidence="1">
    <location>
        <begin position="543"/>
        <end position="1695"/>
    </location>
</feature>
<evidence type="ECO:0000259" key="3">
    <source>
        <dbReference type="Pfam" id="PF13229"/>
    </source>
</evidence>
<feature type="signal peptide" evidence="2">
    <location>
        <begin position="1"/>
        <end position="30"/>
    </location>
</feature>
<feature type="compositionally biased region" description="Acidic residues" evidence="1">
    <location>
        <begin position="1238"/>
        <end position="1249"/>
    </location>
</feature>
<feature type="compositionally biased region" description="Low complexity" evidence="1">
    <location>
        <begin position="701"/>
        <end position="711"/>
    </location>
</feature>
<feature type="compositionally biased region" description="Polar residues" evidence="1">
    <location>
        <begin position="1590"/>
        <end position="1619"/>
    </location>
</feature>
<dbReference type="InterPro" id="IPR039448">
    <property type="entry name" value="Beta_helix"/>
</dbReference>
<proteinExistence type="predicted"/>
<feature type="compositionally biased region" description="Pro residues" evidence="1">
    <location>
        <begin position="315"/>
        <end position="328"/>
    </location>
</feature>
<feature type="compositionally biased region" description="Low complexity" evidence="1">
    <location>
        <begin position="1504"/>
        <end position="1516"/>
    </location>
</feature>
<dbReference type="Proteomes" id="UP001190700">
    <property type="component" value="Unassembled WGS sequence"/>
</dbReference>
<name>A0AAE0BDW8_9CHLO</name>
<feature type="compositionally biased region" description="Acidic residues" evidence="1">
    <location>
        <begin position="1017"/>
        <end position="1029"/>
    </location>
</feature>
<feature type="compositionally biased region" description="Polar residues" evidence="1">
    <location>
        <begin position="773"/>
        <end position="788"/>
    </location>
</feature>
<feature type="domain" description="Right handed beta helix" evidence="3">
    <location>
        <begin position="140"/>
        <end position="268"/>
    </location>
</feature>
<dbReference type="PANTHER" id="PTHR11319">
    <property type="entry name" value="G PROTEIN-COUPLED RECEPTOR-RELATED"/>
    <property type="match status" value="1"/>
</dbReference>